<feature type="compositionally biased region" description="Polar residues" evidence="1">
    <location>
        <begin position="357"/>
        <end position="374"/>
    </location>
</feature>
<feature type="region of interest" description="Disordered" evidence="1">
    <location>
        <begin position="326"/>
        <end position="486"/>
    </location>
</feature>
<sequence length="869" mass="96983">MRMEREGGKNGGGYTGGFFQLFDWSAKSRKKLFSSKSDLPERSKQGNRSDGNLPTTRFRLMDDDELGGRPCSIRSGGDYSCASSVTDEDGYGGARPAGAIARLMGLDSMPTTSSFLEPKCTTEFSDTQSLCESSSHSSRKQFTYYHHDYHSMYSGDLPHRPQKAVSRPMEKFQTEVLPPKSAKSIPITHHKLLSPIKSAHFVPSHTAAHIMEAAAKIIESSPRAPPPKPKLSSSSSAPLKVRNLKSRLETRDHVKEKTAARKLSESNTAKCLKGQPMNKSWNGSTVDAATTFRVSQELEEGSSLSSGQKSRGKSVSLAVQAKVNVQQRREGLNSRGNRGVEQQQQQQQQKERESGDVATSQQPFRSQQPNFQKNSSQRSASSSPVLRQNNQKQNCSMEKDKSSPKPSISSVQSRKVNSVNPYERPKASGKSSAGYRYGSRKSGTDEGRSSNYTTKNTPPRKKRLIDNMSIDRSPTEEAENYTWAAEESKRKGSDVVSFTFTTPLARSTSMPETPNRSKRLLVDAEAINLSSGGDALTSLLEQKLRELTDAVESSRRNTISKVGSADVKEQQKQQQLLCREKVVGGYGANSFSPDPVAYRFKPIFQQGGVDAMEECSSSSSKYYDAEKLLDCRRPSPISVLEHSFSTESSCTLESMDSSSTEGKQCSSSIQAQEVLSFTFPKKRHQPYADAELLDSASSTSSHTLPDFNKQSNWEGEYVKKMLVYLDLMVHDFAIGRSREVVNPHLFSQIEKDHSDQWKLEKKVLFDCVSECLDWRCRRYINCGYKAWEKGVTVMRRKDWLAEEVQKEIVSWRKMRDCMVDELVNKDMGSQYGNWLDYEEDAFGVVGEGIEGLILDSLVDELVADIQKHP</sequence>
<evidence type="ECO:0000313" key="4">
    <source>
        <dbReference type="EMBL" id="CAL1413113.1"/>
    </source>
</evidence>
<name>A0AAV2GTI7_9ROSI</name>
<feature type="compositionally biased region" description="Polar residues" evidence="1">
    <location>
        <begin position="46"/>
        <end position="55"/>
    </location>
</feature>
<dbReference type="PANTHER" id="PTHR21726">
    <property type="entry name" value="PHOSPHATIDYLINOSITOL N-ACETYLGLUCOSAMINYLTRANSFERASE SUBUNIT P DOWN SYNDROME CRITICAL REGION PROTEIN 5 -RELATED"/>
    <property type="match status" value="1"/>
</dbReference>
<feature type="compositionally biased region" description="Low complexity" evidence="1">
    <location>
        <begin position="230"/>
        <end position="239"/>
    </location>
</feature>
<evidence type="ECO:0000256" key="1">
    <source>
        <dbReference type="SAM" id="MobiDB-lite"/>
    </source>
</evidence>
<reference evidence="4 5" key="1">
    <citation type="submission" date="2024-04" db="EMBL/GenBank/DDBJ databases">
        <authorList>
            <person name="Fracassetti M."/>
        </authorList>
    </citation>
    <scope>NUCLEOTIDE SEQUENCE [LARGE SCALE GENOMIC DNA]</scope>
</reference>
<dbReference type="Proteomes" id="UP001497516">
    <property type="component" value="Chromosome 9"/>
</dbReference>
<feature type="domain" description="DUF3741" evidence="3">
    <location>
        <begin position="83"/>
        <end position="113"/>
    </location>
</feature>
<feature type="region of interest" description="Disordered" evidence="1">
    <location>
        <begin position="34"/>
        <end position="64"/>
    </location>
</feature>
<evidence type="ECO:0008006" key="6">
    <source>
        <dbReference type="Google" id="ProtNLM"/>
    </source>
</evidence>
<dbReference type="InterPro" id="IPR025486">
    <property type="entry name" value="DUF4378"/>
</dbReference>
<keyword evidence="5" id="KW-1185">Reference proteome</keyword>
<gene>
    <name evidence="4" type="ORF">LTRI10_LOCUS52365</name>
</gene>
<feature type="compositionally biased region" description="Polar residues" evidence="1">
    <location>
        <begin position="384"/>
        <end position="396"/>
    </location>
</feature>
<dbReference type="AlphaFoldDB" id="A0AAV2GTI7"/>
<dbReference type="EMBL" id="OZ034822">
    <property type="protein sequence ID" value="CAL1413113.1"/>
    <property type="molecule type" value="Genomic_DNA"/>
</dbReference>
<dbReference type="Pfam" id="PF14383">
    <property type="entry name" value="VARLMGL"/>
    <property type="match status" value="1"/>
</dbReference>
<feature type="compositionally biased region" description="Basic and acidic residues" evidence="1">
    <location>
        <begin position="246"/>
        <end position="264"/>
    </location>
</feature>
<accession>A0AAV2GTI7</accession>
<evidence type="ECO:0000259" key="3">
    <source>
        <dbReference type="Pfam" id="PF14383"/>
    </source>
</evidence>
<proteinExistence type="predicted"/>
<evidence type="ECO:0000259" key="2">
    <source>
        <dbReference type="Pfam" id="PF14309"/>
    </source>
</evidence>
<dbReference type="Pfam" id="PF14309">
    <property type="entry name" value="DUF4378"/>
    <property type="match status" value="1"/>
</dbReference>
<feature type="compositionally biased region" description="Polar residues" evidence="1">
    <location>
        <begin position="411"/>
        <end position="420"/>
    </location>
</feature>
<dbReference type="InterPro" id="IPR032795">
    <property type="entry name" value="DUF3741-assoc"/>
</dbReference>
<feature type="region of interest" description="Disordered" evidence="1">
    <location>
        <begin position="220"/>
        <end position="284"/>
    </location>
</feature>
<evidence type="ECO:0000313" key="5">
    <source>
        <dbReference type="Proteomes" id="UP001497516"/>
    </source>
</evidence>
<organism evidence="4 5">
    <name type="scientific">Linum trigynum</name>
    <dbReference type="NCBI Taxonomy" id="586398"/>
    <lineage>
        <taxon>Eukaryota</taxon>
        <taxon>Viridiplantae</taxon>
        <taxon>Streptophyta</taxon>
        <taxon>Embryophyta</taxon>
        <taxon>Tracheophyta</taxon>
        <taxon>Spermatophyta</taxon>
        <taxon>Magnoliopsida</taxon>
        <taxon>eudicotyledons</taxon>
        <taxon>Gunneridae</taxon>
        <taxon>Pentapetalae</taxon>
        <taxon>rosids</taxon>
        <taxon>fabids</taxon>
        <taxon>Malpighiales</taxon>
        <taxon>Linaceae</taxon>
        <taxon>Linum</taxon>
    </lineage>
</organism>
<protein>
    <recommendedName>
        <fullName evidence="6">DUF4378 domain-containing protein</fullName>
    </recommendedName>
</protein>
<dbReference type="PANTHER" id="PTHR21726:SF29">
    <property type="entry name" value="EXPRESSED PROTEIN"/>
    <property type="match status" value="1"/>
</dbReference>
<feature type="domain" description="DUF4378" evidence="2">
    <location>
        <begin position="716"/>
        <end position="860"/>
    </location>
</feature>